<organism evidence="4 5">
    <name type="scientific">Sneathia sanguinegens</name>
    <dbReference type="NCBI Taxonomy" id="40543"/>
    <lineage>
        <taxon>Bacteria</taxon>
        <taxon>Fusobacteriati</taxon>
        <taxon>Fusobacteriota</taxon>
        <taxon>Fusobacteriia</taxon>
        <taxon>Fusobacteriales</taxon>
        <taxon>Leptotrichiaceae</taxon>
        <taxon>Sneathia</taxon>
    </lineage>
</organism>
<dbReference type="GO" id="GO:0016787">
    <property type="term" value="F:hydrolase activity"/>
    <property type="evidence" value="ECO:0007669"/>
    <property type="project" value="UniProtKB-KW"/>
</dbReference>
<protein>
    <submittedName>
        <fullName evidence="4">Alpha/beta hydrolase</fullName>
    </submittedName>
</protein>
<feature type="chain" id="PRO_5046981233" evidence="2">
    <location>
        <begin position="22"/>
        <end position="310"/>
    </location>
</feature>
<feature type="domain" description="Alpha/beta hydrolase fold-3" evidence="3">
    <location>
        <begin position="86"/>
        <end position="286"/>
    </location>
</feature>
<dbReference type="EMBL" id="JASSPP010000011">
    <property type="protein sequence ID" value="MDK9581088.1"/>
    <property type="molecule type" value="Genomic_DNA"/>
</dbReference>
<evidence type="ECO:0000313" key="4">
    <source>
        <dbReference type="EMBL" id="MDK9581088.1"/>
    </source>
</evidence>
<keyword evidence="1 4" id="KW-0378">Hydrolase</keyword>
<dbReference type="SUPFAM" id="SSF53474">
    <property type="entry name" value="alpha/beta-Hydrolases"/>
    <property type="match status" value="1"/>
</dbReference>
<evidence type="ECO:0000259" key="3">
    <source>
        <dbReference type="Pfam" id="PF07859"/>
    </source>
</evidence>
<dbReference type="InterPro" id="IPR029058">
    <property type="entry name" value="AB_hydrolase_fold"/>
</dbReference>
<evidence type="ECO:0000256" key="2">
    <source>
        <dbReference type="SAM" id="SignalP"/>
    </source>
</evidence>
<evidence type="ECO:0000313" key="5">
    <source>
        <dbReference type="Proteomes" id="UP001225134"/>
    </source>
</evidence>
<dbReference type="InterPro" id="IPR050300">
    <property type="entry name" value="GDXG_lipolytic_enzyme"/>
</dbReference>
<name>A0ABT7HKM3_9FUSO</name>
<comment type="caution">
    <text evidence="4">The sequence shown here is derived from an EMBL/GenBank/DDBJ whole genome shotgun (WGS) entry which is preliminary data.</text>
</comment>
<dbReference type="Pfam" id="PF07859">
    <property type="entry name" value="Abhydrolase_3"/>
    <property type="match status" value="1"/>
</dbReference>
<keyword evidence="5" id="KW-1185">Reference proteome</keyword>
<dbReference type="Proteomes" id="UP001225134">
    <property type="component" value="Unassembled WGS sequence"/>
</dbReference>
<keyword evidence="2" id="KW-0732">Signal</keyword>
<dbReference type="Gene3D" id="3.40.50.1820">
    <property type="entry name" value="alpha/beta hydrolase"/>
    <property type="match status" value="1"/>
</dbReference>
<accession>A0ABT7HKM3</accession>
<sequence length="310" mass="35897">MKKILKIFIVFLSLISLNACSKLTVNGLRFLSRNVINDRDKFLKNIVYIHGLVETIDAKKGYTLKLYEYKGVKFYNYRKKESKNVLIYFHGGAFVIDTIKGLYFKMNEQILDKSSQNYEILMVDLKGKKYPDQSVELEKVLEYAFSKYDKVVVAGDSSGGNVVLSTLLKRRDENKKLPQGIFLLSPWTDLTNNAPSRRFNFKKDALFGEAYPKLLVDNPYIEDVKNRKDPYVSPIYGNYKNFPKTLIQYGSDEILSDDSKFVYNAMKTSGVDVKLEEYEGMIHVFQLFPMLDKRDEALKNISNFLGEIYK</sequence>
<dbReference type="PANTHER" id="PTHR48081">
    <property type="entry name" value="AB HYDROLASE SUPERFAMILY PROTEIN C4A8.06C"/>
    <property type="match status" value="1"/>
</dbReference>
<feature type="signal peptide" evidence="2">
    <location>
        <begin position="1"/>
        <end position="21"/>
    </location>
</feature>
<dbReference type="InterPro" id="IPR013094">
    <property type="entry name" value="AB_hydrolase_3"/>
</dbReference>
<gene>
    <name evidence="4" type="ORF">QQA45_06230</name>
</gene>
<dbReference type="PANTHER" id="PTHR48081:SF8">
    <property type="entry name" value="ALPHA_BETA HYDROLASE FOLD-3 DOMAIN-CONTAINING PROTEIN-RELATED"/>
    <property type="match status" value="1"/>
</dbReference>
<dbReference type="RefSeq" id="WP_285153360.1">
    <property type="nucleotide sequence ID" value="NZ_JASSPP010000011.1"/>
</dbReference>
<reference evidence="4 5" key="1">
    <citation type="submission" date="2023-06" db="EMBL/GenBank/DDBJ databases">
        <title>Antibody response to the Sneathia vaginalis cytopathogenic toxin A during pregnancy.</title>
        <authorList>
            <person name="Mccoy Z.T."/>
            <person name="Serrano M.G."/>
            <person name="Spaine K."/>
            <person name="Edwards D.J."/>
            <person name="Buck G.A."/>
            <person name="Jefferson K."/>
        </authorList>
    </citation>
    <scope>NUCLEOTIDE SEQUENCE [LARGE SCALE GENOMIC DNA]</scope>
    <source>
        <strain evidence="4 5">CCUG 42621</strain>
    </source>
</reference>
<proteinExistence type="predicted"/>
<evidence type="ECO:0000256" key="1">
    <source>
        <dbReference type="ARBA" id="ARBA00022801"/>
    </source>
</evidence>